<dbReference type="Pfam" id="PF03009">
    <property type="entry name" value="GDPD"/>
    <property type="match status" value="1"/>
</dbReference>
<gene>
    <name evidence="10" type="ORF">FSB_LOCUS6362</name>
</gene>
<evidence type="ECO:0000259" key="9">
    <source>
        <dbReference type="PROSITE" id="PS51704"/>
    </source>
</evidence>
<dbReference type="GO" id="GO:0006071">
    <property type="term" value="P:glycerol metabolic process"/>
    <property type="evidence" value="ECO:0007669"/>
    <property type="project" value="UniProtKB-KW"/>
</dbReference>
<evidence type="ECO:0000256" key="4">
    <source>
        <dbReference type="ARBA" id="ARBA00023242"/>
    </source>
</evidence>
<dbReference type="GO" id="GO:0007165">
    <property type="term" value="P:signal transduction"/>
    <property type="evidence" value="ECO:0007669"/>
    <property type="project" value="InterPro"/>
</dbReference>
<protein>
    <recommendedName>
        <fullName evidence="6">Ninja-family protein</fullName>
    </recommendedName>
    <alternativeName>
        <fullName evidence="6">ABI-binding protein</fullName>
    </alternativeName>
</protein>
<organism evidence="10">
    <name type="scientific">Fagus sylvatica</name>
    <name type="common">Beechnut</name>
    <dbReference type="NCBI Taxonomy" id="28930"/>
    <lineage>
        <taxon>Eukaryota</taxon>
        <taxon>Viridiplantae</taxon>
        <taxon>Streptophyta</taxon>
        <taxon>Embryophyta</taxon>
        <taxon>Tracheophyta</taxon>
        <taxon>Spermatophyta</taxon>
        <taxon>Magnoliopsida</taxon>
        <taxon>eudicotyledons</taxon>
        <taxon>Gunneridae</taxon>
        <taxon>Pentapetalae</taxon>
        <taxon>rosids</taxon>
        <taxon>fabids</taxon>
        <taxon>Fagales</taxon>
        <taxon>Fagaceae</taxon>
        <taxon>Fagus</taxon>
    </lineage>
</organism>
<evidence type="ECO:0000256" key="1">
    <source>
        <dbReference type="ARBA" id="ARBA00004123"/>
    </source>
</evidence>
<dbReference type="InterPro" id="IPR030395">
    <property type="entry name" value="GP_PDE_dom"/>
</dbReference>
<dbReference type="Pfam" id="PF16135">
    <property type="entry name" value="TDBD"/>
    <property type="match status" value="1"/>
</dbReference>
<evidence type="ECO:0000256" key="8">
    <source>
        <dbReference type="SAM" id="MobiDB-lite"/>
    </source>
</evidence>
<feature type="coiled-coil region" evidence="7">
    <location>
        <begin position="113"/>
        <end position="140"/>
    </location>
</feature>
<dbReference type="GO" id="GO:0005634">
    <property type="term" value="C:nucleus"/>
    <property type="evidence" value="ECO:0007669"/>
    <property type="project" value="UniProtKB-SubCell"/>
</dbReference>
<name>A0A2N9EUW1_FAGSY</name>
<feature type="region of interest" description="Disordered" evidence="8">
    <location>
        <begin position="263"/>
        <end position="289"/>
    </location>
</feature>
<dbReference type="GO" id="GO:0009737">
    <property type="term" value="P:response to abscisic acid"/>
    <property type="evidence" value="ECO:0007669"/>
    <property type="project" value="TreeGrafter"/>
</dbReference>
<dbReference type="AlphaFoldDB" id="A0A2N9EUW1"/>
<accession>A0A2N9EUW1</accession>
<dbReference type="GO" id="GO:0045892">
    <property type="term" value="P:negative regulation of DNA-templated transcription"/>
    <property type="evidence" value="ECO:0007669"/>
    <property type="project" value="TreeGrafter"/>
</dbReference>
<comment type="subcellular location">
    <subcellularLocation>
        <location evidence="1 6">Nucleus</location>
    </subcellularLocation>
</comment>
<sequence>MESLSLEIEKYPRDLLQRFTCINNTAEKEKSNEEEEEDEIELNLGLSLGGRFGVDKSKKKQLLRSSSIAGTIPVIRDDDVSFLTRKNDNISYMTTVLARTSSLPTETEGEWRKRKELQTLRRMEAKRRRLEKQRIFKVEKEDERKEIEGAMRLNFRDNKQQSLSLPVALPFGMPTLETKPLQAQGLFKEIPRLDMGEFGFGWEVGHYSWMDTMCSLLEQHDFNEHPLECCKKRIHSEARAEGRLVSWWEAVRCITKWLEGLSTSGEARSPSSNQSLQERSNQEAVGSSGAKANENLCRTSSAEMDSPLKKPDYVENRGKEIGMNAMGDMPCVFTKGDGLNGRRIDGILYKYGKGEEVRIMCVCHGDFLSPAEFVKHAGGGFIPFVILLIIGGCVGRQFPKLPSKLDDGDRQPLQTSRPYNVAHRGSNGEFPEETAAAYMRAIEEGADFIETDILASKDGVLICSHDVTLDDTTDIANHSQYADRKTTYEVQGVNTTGWFVDCDQVPHLSALPLLKFKLVQQVKWAEGKKYEDKFVETLKKYGYKGSYMSKEWLKQPIFIQSFAPTSLTYIANLTDLPKVFLIDDVTILTEDTNQTYWDITSDSYFDFIKDYVVGIGPWKDTVVTTKDNYLNEVTDLVARAHARGLQVHPYTFRNENSFLHLDFHQDPYVEYDYWINKIGIDGLFTDFTGSLHKFQEWTSPLSPK</sequence>
<comment type="catalytic activity">
    <reaction evidence="5">
        <text>a sn-glycero-3-phosphodiester + H2O = an alcohol + sn-glycerol 3-phosphate + H(+)</text>
        <dbReference type="Rhea" id="RHEA:12969"/>
        <dbReference type="ChEBI" id="CHEBI:15377"/>
        <dbReference type="ChEBI" id="CHEBI:15378"/>
        <dbReference type="ChEBI" id="CHEBI:30879"/>
        <dbReference type="ChEBI" id="CHEBI:57597"/>
        <dbReference type="ChEBI" id="CHEBI:83408"/>
        <dbReference type="EC" id="3.1.4.46"/>
    </reaction>
</comment>
<keyword evidence="3" id="KW-0319">Glycerol metabolism</keyword>
<feature type="domain" description="GP-PDE" evidence="9">
    <location>
        <begin position="418"/>
        <end position="695"/>
    </location>
</feature>
<dbReference type="EMBL" id="OIVN01000335">
    <property type="protein sequence ID" value="SPC78480.1"/>
    <property type="molecule type" value="Genomic_DNA"/>
</dbReference>
<comment type="similarity">
    <text evidence="2 6">Belongs to the Ninja family.</text>
</comment>
<dbReference type="InterPro" id="IPR032308">
    <property type="entry name" value="TDBD"/>
</dbReference>
<feature type="compositionally biased region" description="Polar residues" evidence="8">
    <location>
        <begin position="263"/>
        <end position="285"/>
    </location>
</feature>
<dbReference type="PROSITE" id="PS51704">
    <property type="entry name" value="GP_PDE"/>
    <property type="match status" value="1"/>
</dbReference>
<evidence type="ECO:0000256" key="2">
    <source>
        <dbReference type="ARBA" id="ARBA00006081"/>
    </source>
</evidence>
<dbReference type="Pfam" id="PF16136">
    <property type="entry name" value="NLS_NINJA_AFP"/>
    <property type="match status" value="1"/>
</dbReference>
<comment type="function">
    <text evidence="6">Acts as a negative regulator of abscisic acid (ABA) response.</text>
</comment>
<reference evidence="10" key="1">
    <citation type="submission" date="2018-02" db="EMBL/GenBank/DDBJ databases">
        <authorList>
            <person name="Cohen D.B."/>
            <person name="Kent A.D."/>
        </authorList>
    </citation>
    <scope>NUCLEOTIDE SEQUENCE</scope>
</reference>
<dbReference type="PANTHER" id="PTHR31413:SF46">
    <property type="entry name" value="NINJA-FAMILY PROTEIN AFP1"/>
    <property type="match status" value="1"/>
</dbReference>
<dbReference type="GO" id="GO:0006629">
    <property type="term" value="P:lipid metabolic process"/>
    <property type="evidence" value="ECO:0007669"/>
    <property type="project" value="InterPro"/>
</dbReference>
<dbReference type="InterPro" id="IPR031307">
    <property type="entry name" value="Ninja_fam"/>
</dbReference>
<evidence type="ECO:0000256" key="5">
    <source>
        <dbReference type="ARBA" id="ARBA00047512"/>
    </source>
</evidence>
<dbReference type="InterPro" id="IPR032310">
    <property type="entry name" value="NLS_NINJA_AFP-like"/>
</dbReference>
<feature type="region of interest" description="Disordered" evidence="8">
    <location>
        <begin position="404"/>
        <end position="427"/>
    </location>
</feature>
<dbReference type="Gene3D" id="3.20.20.190">
    <property type="entry name" value="Phosphatidylinositol (PI) phosphodiesterase"/>
    <property type="match status" value="1"/>
</dbReference>
<evidence type="ECO:0000256" key="3">
    <source>
        <dbReference type="ARBA" id="ARBA00022798"/>
    </source>
</evidence>
<keyword evidence="4 6" id="KW-0539">Nucleus</keyword>
<feature type="coiled-coil region" evidence="7">
    <location>
        <begin position="16"/>
        <end position="43"/>
    </location>
</feature>
<proteinExistence type="inferred from homology"/>
<dbReference type="GO" id="GO:0008889">
    <property type="term" value="F:glycerophosphodiester phosphodiesterase activity"/>
    <property type="evidence" value="ECO:0007669"/>
    <property type="project" value="UniProtKB-EC"/>
</dbReference>
<evidence type="ECO:0000313" key="10">
    <source>
        <dbReference type="EMBL" id="SPC78480.1"/>
    </source>
</evidence>
<evidence type="ECO:0000256" key="7">
    <source>
        <dbReference type="SAM" id="Coils"/>
    </source>
</evidence>
<keyword evidence="7" id="KW-0175">Coiled coil</keyword>
<dbReference type="InterPro" id="IPR017946">
    <property type="entry name" value="PLC-like_Pdiesterase_TIM-brl"/>
</dbReference>
<dbReference type="Pfam" id="PF07897">
    <property type="entry name" value="EAR"/>
    <property type="match status" value="1"/>
</dbReference>
<evidence type="ECO:0000256" key="6">
    <source>
        <dbReference type="RuleBase" id="RU369029"/>
    </source>
</evidence>
<dbReference type="SUPFAM" id="SSF51695">
    <property type="entry name" value="PLC-like phosphodiesterases"/>
    <property type="match status" value="1"/>
</dbReference>
<dbReference type="InterPro" id="IPR012463">
    <property type="entry name" value="Ninja_motif"/>
</dbReference>
<dbReference type="PANTHER" id="PTHR31413">
    <property type="entry name" value="AFP HOMOLOG 2"/>
    <property type="match status" value="1"/>
</dbReference>